<evidence type="ECO:0000256" key="1">
    <source>
        <dbReference type="SAM" id="MobiDB-lite"/>
    </source>
</evidence>
<proteinExistence type="predicted"/>
<evidence type="ECO:0000313" key="2">
    <source>
        <dbReference type="EMBL" id="GAA0173387.1"/>
    </source>
</evidence>
<protein>
    <submittedName>
        <fullName evidence="2">Uncharacterized protein</fullName>
    </submittedName>
</protein>
<organism evidence="2 3">
    <name type="scientific">Lithospermum erythrorhizon</name>
    <name type="common">Purple gromwell</name>
    <name type="synonym">Lithospermum officinale var. erythrorhizon</name>
    <dbReference type="NCBI Taxonomy" id="34254"/>
    <lineage>
        <taxon>Eukaryota</taxon>
        <taxon>Viridiplantae</taxon>
        <taxon>Streptophyta</taxon>
        <taxon>Embryophyta</taxon>
        <taxon>Tracheophyta</taxon>
        <taxon>Spermatophyta</taxon>
        <taxon>Magnoliopsida</taxon>
        <taxon>eudicotyledons</taxon>
        <taxon>Gunneridae</taxon>
        <taxon>Pentapetalae</taxon>
        <taxon>asterids</taxon>
        <taxon>lamiids</taxon>
        <taxon>Boraginales</taxon>
        <taxon>Boraginaceae</taxon>
        <taxon>Boraginoideae</taxon>
        <taxon>Lithospermeae</taxon>
        <taxon>Lithospermum</taxon>
    </lineage>
</organism>
<comment type="caution">
    <text evidence="2">The sequence shown here is derived from an EMBL/GenBank/DDBJ whole genome shotgun (WGS) entry which is preliminary data.</text>
</comment>
<evidence type="ECO:0000313" key="3">
    <source>
        <dbReference type="Proteomes" id="UP001454036"/>
    </source>
</evidence>
<feature type="compositionally biased region" description="Acidic residues" evidence="1">
    <location>
        <begin position="105"/>
        <end position="125"/>
    </location>
</feature>
<gene>
    <name evidence="2" type="ORF">LIER_27014</name>
</gene>
<feature type="region of interest" description="Disordered" evidence="1">
    <location>
        <begin position="103"/>
        <end position="125"/>
    </location>
</feature>
<sequence>MSILSSSLEATKADLEGVKTSLQESVIEKEALALKLSEAKKSAVDVVETFKGSDEYRELLKDNTATIVRGFYQRVSSDFPGIDAHFKKYVTDLRDEYVTEIFENLPDEEDEEDEGDEEEDVADDE</sequence>
<reference evidence="2 3" key="1">
    <citation type="submission" date="2024-01" db="EMBL/GenBank/DDBJ databases">
        <title>The complete chloroplast genome sequence of Lithospermum erythrorhizon: insights into the phylogenetic relationship among Boraginaceae species and the maternal lineages of purple gromwells.</title>
        <authorList>
            <person name="Okada T."/>
            <person name="Watanabe K."/>
        </authorList>
    </citation>
    <scope>NUCLEOTIDE SEQUENCE [LARGE SCALE GENOMIC DNA]</scope>
</reference>
<dbReference type="Proteomes" id="UP001454036">
    <property type="component" value="Unassembled WGS sequence"/>
</dbReference>
<keyword evidence="3" id="KW-1185">Reference proteome</keyword>
<accession>A0AAV3REG6</accession>
<dbReference type="AlphaFoldDB" id="A0AAV3REG6"/>
<dbReference type="EMBL" id="BAABME010008576">
    <property type="protein sequence ID" value="GAA0173387.1"/>
    <property type="molecule type" value="Genomic_DNA"/>
</dbReference>
<name>A0AAV3REG6_LITER</name>